<name>A0A9J5XP30_SOLCO</name>
<protein>
    <submittedName>
        <fullName evidence="1">Uncharacterized protein</fullName>
    </submittedName>
</protein>
<gene>
    <name evidence="1" type="ORF">H5410_049208</name>
</gene>
<dbReference type="Proteomes" id="UP000824120">
    <property type="component" value="Chromosome 9"/>
</dbReference>
<keyword evidence="2" id="KW-1185">Reference proteome</keyword>
<evidence type="ECO:0000313" key="1">
    <source>
        <dbReference type="EMBL" id="KAG5588774.1"/>
    </source>
</evidence>
<organism evidence="1 2">
    <name type="scientific">Solanum commersonii</name>
    <name type="common">Commerson's wild potato</name>
    <name type="synonym">Commerson's nightshade</name>
    <dbReference type="NCBI Taxonomy" id="4109"/>
    <lineage>
        <taxon>Eukaryota</taxon>
        <taxon>Viridiplantae</taxon>
        <taxon>Streptophyta</taxon>
        <taxon>Embryophyta</taxon>
        <taxon>Tracheophyta</taxon>
        <taxon>Spermatophyta</taxon>
        <taxon>Magnoliopsida</taxon>
        <taxon>eudicotyledons</taxon>
        <taxon>Gunneridae</taxon>
        <taxon>Pentapetalae</taxon>
        <taxon>asterids</taxon>
        <taxon>lamiids</taxon>
        <taxon>Solanales</taxon>
        <taxon>Solanaceae</taxon>
        <taxon>Solanoideae</taxon>
        <taxon>Solaneae</taxon>
        <taxon>Solanum</taxon>
    </lineage>
</organism>
<sequence>MRSELWITKKSIDYSTQKLTKWGVALLRGSFDLENGSFSLRGPTSSIAKVLTDVHEKIQQK</sequence>
<dbReference type="AlphaFoldDB" id="A0A9J5XP30"/>
<evidence type="ECO:0000313" key="2">
    <source>
        <dbReference type="Proteomes" id="UP000824120"/>
    </source>
</evidence>
<reference evidence="1 2" key="1">
    <citation type="submission" date="2020-09" db="EMBL/GenBank/DDBJ databases">
        <title>De no assembly of potato wild relative species, Solanum commersonii.</title>
        <authorList>
            <person name="Cho K."/>
        </authorList>
    </citation>
    <scope>NUCLEOTIDE SEQUENCE [LARGE SCALE GENOMIC DNA]</scope>
    <source>
        <strain evidence="1">LZ3.2</strain>
        <tissue evidence="1">Leaf</tissue>
    </source>
</reference>
<comment type="caution">
    <text evidence="1">The sequence shown here is derived from an EMBL/GenBank/DDBJ whole genome shotgun (WGS) entry which is preliminary data.</text>
</comment>
<accession>A0A9J5XP30</accession>
<dbReference type="EMBL" id="JACXVP010000009">
    <property type="protein sequence ID" value="KAG5588774.1"/>
    <property type="molecule type" value="Genomic_DNA"/>
</dbReference>
<proteinExistence type="predicted"/>